<dbReference type="EMBL" id="CAJOBH010106429">
    <property type="protein sequence ID" value="CAF4639638.1"/>
    <property type="molecule type" value="Genomic_DNA"/>
</dbReference>
<dbReference type="EMBL" id="CAJOBJ010179211">
    <property type="protein sequence ID" value="CAF4911832.1"/>
    <property type="molecule type" value="Genomic_DNA"/>
</dbReference>
<dbReference type="SMART" id="SM00326">
    <property type="entry name" value="SH3"/>
    <property type="match status" value="1"/>
</dbReference>
<keyword evidence="3" id="KW-0175">Coiled coil</keyword>
<feature type="non-terminal residue" evidence="7">
    <location>
        <position position="1"/>
    </location>
</feature>
<dbReference type="PROSITE" id="PS50002">
    <property type="entry name" value="SH3"/>
    <property type="match status" value="1"/>
</dbReference>
<gene>
    <name evidence="7" type="ORF">BYL167_LOCUS41709</name>
    <name evidence="8" type="ORF">GIL414_LOCUS52358</name>
    <name evidence="9" type="ORF">GIL414_LOCUS53400</name>
</gene>
<evidence type="ECO:0000256" key="4">
    <source>
        <dbReference type="ARBA" id="ARBA00023136"/>
    </source>
</evidence>
<organism evidence="7 10">
    <name type="scientific">Rotaria magnacalcarata</name>
    <dbReference type="NCBI Taxonomy" id="392030"/>
    <lineage>
        <taxon>Eukaryota</taxon>
        <taxon>Metazoa</taxon>
        <taxon>Spiralia</taxon>
        <taxon>Gnathifera</taxon>
        <taxon>Rotifera</taxon>
        <taxon>Eurotatoria</taxon>
        <taxon>Bdelloidea</taxon>
        <taxon>Philodinida</taxon>
        <taxon>Philodinidae</taxon>
        <taxon>Rotaria</taxon>
    </lineage>
</organism>
<dbReference type="Gene3D" id="2.30.30.40">
    <property type="entry name" value="SH3 Domains"/>
    <property type="match status" value="1"/>
</dbReference>
<evidence type="ECO:0000259" key="6">
    <source>
        <dbReference type="PROSITE" id="PS50002"/>
    </source>
</evidence>
<dbReference type="InterPro" id="IPR001452">
    <property type="entry name" value="SH3_domain"/>
</dbReference>
<sequence>EQHIDGEAIVKYDFIPVKSYELQLKKGDKVILLRKFDNNWYEGRVNHNEGIFPV</sequence>
<dbReference type="Proteomes" id="UP000681967">
    <property type="component" value="Unassembled WGS sequence"/>
</dbReference>
<evidence type="ECO:0000313" key="10">
    <source>
        <dbReference type="Proteomes" id="UP000681967"/>
    </source>
</evidence>
<reference evidence="7" key="1">
    <citation type="submission" date="2021-02" db="EMBL/GenBank/DDBJ databases">
        <authorList>
            <person name="Nowell W R."/>
        </authorList>
    </citation>
    <scope>NUCLEOTIDE SEQUENCE</scope>
</reference>
<proteinExistence type="predicted"/>
<dbReference type="Pfam" id="PF00018">
    <property type="entry name" value="SH3_1"/>
    <property type="match status" value="1"/>
</dbReference>
<comment type="caution">
    <text evidence="7">The sequence shown here is derived from an EMBL/GenBank/DDBJ whole genome shotgun (WGS) entry which is preliminary data.</text>
</comment>
<feature type="domain" description="SH3" evidence="6">
    <location>
        <begin position="3"/>
        <end position="54"/>
    </location>
</feature>
<comment type="subcellular location">
    <subcellularLocation>
        <location evidence="1">Membrane</location>
        <topology evidence="1">Peripheral membrane protein</topology>
    </subcellularLocation>
</comment>
<protein>
    <recommendedName>
        <fullName evidence="6">SH3 domain-containing protein</fullName>
    </recommendedName>
</protein>
<evidence type="ECO:0000256" key="2">
    <source>
        <dbReference type="ARBA" id="ARBA00022443"/>
    </source>
</evidence>
<evidence type="ECO:0000313" key="8">
    <source>
        <dbReference type="EMBL" id="CAF4911832.1"/>
    </source>
</evidence>
<evidence type="ECO:0000313" key="7">
    <source>
        <dbReference type="EMBL" id="CAF4639638.1"/>
    </source>
</evidence>
<name>A0A8S2ZJH1_9BILA</name>
<feature type="non-terminal residue" evidence="7">
    <location>
        <position position="54"/>
    </location>
</feature>
<keyword evidence="4" id="KW-0472">Membrane</keyword>
<evidence type="ECO:0000256" key="3">
    <source>
        <dbReference type="ARBA" id="ARBA00023054"/>
    </source>
</evidence>
<dbReference type="SUPFAM" id="SSF50044">
    <property type="entry name" value="SH3-domain"/>
    <property type="match status" value="1"/>
</dbReference>
<accession>A0A8S2ZJH1</accession>
<dbReference type="EMBL" id="CAJOBJ010185090">
    <property type="protein sequence ID" value="CAF4932848.1"/>
    <property type="molecule type" value="Genomic_DNA"/>
</dbReference>
<dbReference type="AlphaFoldDB" id="A0A8S2ZJH1"/>
<dbReference type="Proteomes" id="UP000681720">
    <property type="component" value="Unassembled WGS sequence"/>
</dbReference>
<keyword evidence="2 5" id="KW-0728">SH3 domain</keyword>
<dbReference type="PANTHER" id="PTHR14167">
    <property type="entry name" value="SH3 DOMAIN-CONTAINING"/>
    <property type="match status" value="1"/>
</dbReference>
<evidence type="ECO:0000256" key="5">
    <source>
        <dbReference type="PROSITE-ProRule" id="PRU00192"/>
    </source>
</evidence>
<dbReference type="PANTHER" id="PTHR14167:SF81">
    <property type="entry name" value="ENDOPHILIN-A"/>
    <property type="match status" value="1"/>
</dbReference>
<dbReference type="InterPro" id="IPR050384">
    <property type="entry name" value="Endophilin_SH3RF"/>
</dbReference>
<dbReference type="InterPro" id="IPR036028">
    <property type="entry name" value="SH3-like_dom_sf"/>
</dbReference>
<evidence type="ECO:0000313" key="9">
    <source>
        <dbReference type="EMBL" id="CAF4932848.1"/>
    </source>
</evidence>
<evidence type="ECO:0000256" key="1">
    <source>
        <dbReference type="ARBA" id="ARBA00004170"/>
    </source>
</evidence>